<evidence type="ECO:0000256" key="1">
    <source>
        <dbReference type="ARBA" id="ARBA00022730"/>
    </source>
</evidence>
<dbReference type="STRING" id="1618550.UT39_C0004G0043"/>
<keyword evidence="2" id="KW-0694">RNA-binding</keyword>
<evidence type="ECO:0000256" key="5">
    <source>
        <dbReference type="ARBA" id="ARBA00035136"/>
    </source>
</evidence>
<evidence type="ECO:0000313" key="8">
    <source>
        <dbReference type="EMBL" id="KKR11684.1"/>
    </source>
</evidence>
<organism evidence="8 9">
    <name type="scientific">Candidatus Woesebacteria bacterium GW2011_GWA1_39_21</name>
    <dbReference type="NCBI Taxonomy" id="1618550"/>
    <lineage>
        <taxon>Bacteria</taxon>
        <taxon>Candidatus Woeseibacteriota</taxon>
    </lineage>
</organism>
<keyword evidence="1" id="KW-0699">rRNA-binding</keyword>
<accession>A0A0G0N673</accession>
<name>A0A0G0N673_9BACT</name>
<dbReference type="GO" id="GO:0019843">
    <property type="term" value="F:rRNA binding"/>
    <property type="evidence" value="ECO:0007669"/>
    <property type="project" value="UniProtKB-KW"/>
</dbReference>
<protein>
    <recommendedName>
        <fullName evidence="5">Small ribosomal subunit protein bS20</fullName>
    </recommendedName>
    <alternativeName>
        <fullName evidence="6">30S ribosomal protein S20</fullName>
    </alternativeName>
</protein>
<dbReference type="Pfam" id="PF01649">
    <property type="entry name" value="Ribosomal_S20p"/>
    <property type="match status" value="1"/>
</dbReference>
<keyword evidence="3 8" id="KW-0689">Ribosomal protein</keyword>
<evidence type="ECO:0000256" key="4">
    <source>
        <dbReference type="ARBA" id="ARBA00023274"/>
    </source>
</evidence>
<dbReference type="Proteomes" id="UP000034246">
    <property type="component" value="Unassembled WGS sequence"/>
</dbReference>
<gene>
    <name evidence="8" type="ORF">UT39_C0004G0043</name>
</gene>
<dbReference type="GO" id="GO:0005840">
    <property type="term" value="C:ribosome"/>
    <property type="evidence" value="ECO:0007669"/>
    <property type="project" value="UniProtKB-KW"/>
</dbReference>
<dbReference type="InterPro" id="IPR002583">
    <property type="entry name" value="Ribosomal_bS20"/>
</dbReference>
<dbReference type="NCBIfam" id="TIGR00029">
    <property type="entry name" value="S20"/>
    <property type="match status" value="1"/>
</dbReference>
<dbReference type="GO" id="GO:1990904">
    <property type="term" value="C:ribonucleoprotein complex"/>
    <property type="evidence" value="ECO:0007669"/>
    <property type="project" value="UniProtKB-KW"/>
</dbReference>
<comment type="caution">
    <text evidence="8">The sequence shown here is derived from an EMBL/GenBank/DDBJ whole genome shotgun (WGS) entry which is preliminary data.</text>
</comment>
<dbReference type="Gene3D" id="1.20.58.110">
    <property type="entry name" value="Ribosomal protein S20"/>
    <property type="match status" value="1"/>
</dbReference>
<dbReference type="AlphaFoldDB" id="A0A0G0N673"/>
<feature type="region of interest" description="Disordered" evidence="7">
    <location>
        <begin position="62"/>
        <end position="93"/>
    </location>
</feature>
<evidence type="ECO:0000256" key="7">
    <source>
        <dbReference type="SAM" id="MobiDB-lite"/>
    </source>
</evidence>
<evidence type="ECO:0000256" key="3">
    <source>
        <dbReference type="ARBA" id="ARBA00022980"/>
    </source>
</evidence>
<keyword evidence="4" id="KW-0687">Ribonucleoprotein</keyword>
<reference evidence="8 9" key="1">
    <citation type="journal article" date="2015" name="Nature">
        <title>rRNA introns, odd ribosomes, and small enigmatic genomes across a large radiation of phyla.</title>
        <authorList>
            <person name="Brown C.T."/>
            <person name="Hug L.A."/>
            <person name="Thomas B.C."/>
            <person name="Sharon I."/>
            <person name="Castelle C.J."/>
            <person name="Singh A."/>
            <person name="Wilkins M.J."/>
            <person name="Williams K.H."/>
            <person name="Banfield J.F."/>
        </authorList>
    </citation>
    <scope>NUCLEOTIDE SEQUENCE [LARGE SCALE GENOMIC DNA]</scope>
</reference>
<evidence type="ECO:0000256" key="2">
    <source>
        <dbReference type="ARBA" id="ARBA00022884"/>
    </source>
</evidence>
<dbReference type="GO" id="GO:0003735">
    <property type="term" value="F:structural constituent of ribosome"/>
    <property type="evidence" value="ECO:0007669"/>
    <property type="project" value="InterPro"/>
</dbReference>
<proteinExistence type="predicted"/>
<evidence type="ECO:0000256" key="6">
    <source>
        <dbReference type="ARBA" id="ARBA00035343"/>
    </source>
</evidence>
<dbReference type="EMBL" id="LBWP01000004">
    <property type="protein sequence ID" value="KKR11684.1"/>
    <property type="molecule type" value="Genomic_DNA"/>
</dbReference>
<dbReference type="GO" id="GO:0006412">
    <property type="term" value="P:translation"/>
    <property type="evidence" value="ECO:0007669"/>
    <property type="project" value="InterPro"/>
</dbReference>
<evidence type="ECO:0000313" key="9">
    <source>
        <dbReference type="Proteomes" id="UP000034246"/>
    </source>
</evidence>
<sequence>MPVTKTAKRALRSSKKKLEVNKLMKARLEIAIRVAKKSKTKTKVIDAISLVDKARKKHLIHKNKASRIKSSLARHLPKERKQKAVKASKKTKK</sequence>
<dbReference type="SUPFAM" id="SSF46992">
    <property type="entry name" value="Ribosomal protein S20"/>
    <property type="match status" value="1"/>
</dbReference>
<feature type="compositionally biased region" description="Basic residues" evidence="7">
    <location>
        <begin position="75"/>
        <end position="93"/>
    </location>
</feature>
<dbReference type="InterPro" id="IPR036510">
    <property type="entry name" value="Ribosomal_bS20_sf"/>
</dbReference>